<organism evidence="3 4">
    <name type="scientific">Methylophilus aquaticus</name>
    <dbReference type="NCBI Taxonomy" id="1971610"/>
    <lineage>
        <taxon>Bacteria</taxon>
        <taxon>Pseudomonadati</taxon>
        <taxon>Pseudomonadota</taxon>
        <taxon>Betaproteobacteria</taxon>
        <taxon>Nitrosomonadales</taxon>
        <taxon>Methylophilaceae</taxon>
        <taxon>Methylophilus</taxon>
    </lineage>
</organism>
<comment type="caution">
    <text evidence="3">The sequence shown here is derived from an EMBL/GenBank/DDBJ whole genome shotgun (WGS) entry which is preliminary data.</text>
</comment>
<protein>
    <submittedName>
        <fullName evidence="3">FecR domain-containing protein</fullName>
    </submittedName>
</protein>
<feature type="domain" description="FecR N-terminal" evidence="2">
    <location>
        <begin position="16"/>
        <end position="56"/>
    </location>
</feature>
<dbReference type="Pfam" id="PF04773">
    <property type="entry name" value="FecR"/>
    <property type="match status" value="1"/>
</dbReference>
<dbReference type="PIRSF" id="PIRSF018266">
    <property type="entry name" value="FecR"/>
    <property type="match status" value="1"/>
</dbReference>
<evidence type="ECO:0000313" key="4">
    <source>
        <dbReference type="Proteomes" id="UP001225906"/>
    </source>
</evidence>
<dbReference type="PANTHER" id="PTHR30273:SF2">
    <property type="entry name" value="PROTEIN FECR"/>
    <property type="match status" value="1"/>
</dbReference>
<keyword evidence="4" id="KW-1185">Reference proteome</keyword>
<evidence type="ECO:0000259" key="1">
    <source>
        <dbReference type="Pfam" id="PF04773"/>
    </source>
</evidence>
<dbReference type="InterPro" id="IPR012373">
    <property type="entry name" value="Ferrdict_sens_TM"/>
</dbReference>
<evidence type="ECO:0000259" key="2">
    <source>
        <dbReference type="Pfam" id="PF16220"/>
    </source>
</evidence>
<dbReference type="InterPro" id="IPR032623">
    <property type="entry name" value="FecR_N"/>
</dbReference>
<sequence>MYFVNAMKVSEKTALQAAEWYFRLQVPSVSQTDQFACQAWRDADPSHEYAWQRAVAVSQKLQALPKGLAYTTLRSNEQSGRRRAIKTLAVLMAVSGVSWEASQSEAARRYFTEYSTDIGEQQRITLDEGTEIHLNTASAINTKLTEDLRLIEVEAGEVLIQTGKLDPLNRPMLVSTRFGRLQPLGTRFLVKYMDQHATLAVIEGSVKITTKDHQQSVILANQEAIFDQHAIGKVLPISANLDSWVRGLLVVRDMRLADFASELARYRTGMIRCSPEVADLKISGAFQLHDTQALLSSLPTLLPVKVDYHTSYWVMLSAIKS</sequence>
<evidence type="ECO:0000313" key="3">
    <source>
        <dbReference type="EMBL" id="MDP8568003.1"/>
    </source>
</evidence>
<dbReference type="Pfam" id="PF16220">
    <property type="entry name" value="DUF4880"/>
    <property type="match status" value="1"/>
</dbReference>
<accession>A0ABT9JTT6</accession>
<dbReference type="RefSeq" id="WP_306389726.1">
    <property type="nucleotide sequence ID" value="NZ_JAVCAP010000019.1"/>
</dbReference>
<reference evidence="4" key="1">
    <citation type="journal article" date="2019" name="Int. J. Syst. Evol. Microbiol.">
        <title>The Global Catalogue of Microorganisms (GCM) 10K type strain sequencing project: providing services to taxonomists for standard genome sequencing and annotation.</title>
        <authorList>
            <consortium name="The Broad Institute Genomics Platform"/>
            <consortium name="The Broad Institute Genome Sequencing Center for Infectious Disease"/>
            <person name="Wu L."/>
            <person name="Ma J."/>
        </authorList>
    </citation>
    <scope>NUCLEOTIDE SEQUENCE [LARGE SCALE GENOMIC DNA]</scope>
    <source>
        <strain evidence="4">VKM B-3159</strain>
    </source>
</reference>
<dbReference type="Proteomes" id="UP001225906">
    <property type="component" value="Unassembled WGS sequence"/>
</dbReference>
<dbReference type="EMBL" id="JAVCAP010000019">
    <property type="protein sequence ID" value="MDP8568003.1"/>
    <property type="molecule type" value="Genomic_DNA"/>
</dbReference>
<dbReference type="InterPro" id="IPR006860">
    <property type="entry name" value="FecR"/>
</dbReference>
<name>A0ABT9JTT6_9PROT</name>
<proteinExistence type="predicted"/>
<feature type="domain" description="FecR protein" evidence="1">
    <location>
        <begin position="113"/>
        <end position="207"/>
    </location>
</feature>
<dbReference type="PANTHER" id="PTHR30273">
    <property type="entry name" value="PERIPLASMIC SIGNAL SENSOR AND SIGMA FACTOR ACTIVATOR FECR-RELATED"/>
    <property type="match status" value="1"/>
</dbReference>
<dbReference type="Gene3D" id="2.60.120.1440">
    <property type="match status" value="1"/>
</dbReference>
<gene>
    <name evidence="3" type="ORF">Q9291_09100</name>
</gene>